<dbReference type="eggNOG" id="ENOG502T5XZ">
    <property type="taxonomic scope" value="Eukaryota"/>
</dbReference>
<gene>
    <name evidence="2" type="ORF">NECHADRAFT_89286</name>
</gene>
<sequence length="508" mass="59621">MDTQEIFHVFMDLPYDLRYYIYSLATPRRVVHVAEGPMNVSEKGTWRKEGYDSYFEYAFDKFYNQMLDGSPNFNSRLHPDLANFAHNWRHRIPWASRRYEQTSLEAYGFSSNRPVYQPWQTSTDVPSIPTDWLMDFPELAFELTRESALYSAAGIPVFLHVSVESRQALMQWGYHLSFATRTAGPRTWFHPNRDRLYIPHQVNSFPRQHWSRYLDQEMPVPYPCIEPGVLLSGCHWDIGQYGVQDLRHVKHLILGNGAEIEDNDELANYLQNILPLLSNLEELYFENWSTNDIIYWFADTQISPPVNAPNVESSAVCIPAGDIDVLGSVYWAGGDPYRDWPGSLLSTGYNNEQFNRYKEAHSDSYHDGKAYALEAKLHLWRSRVTLAQNQKLQIPTIRHSHLCPEALAESLIVHRHRFWKLFQSLDDDYIQLPDFRTTFSKLKELPRPFQIQWHDILYAGREMEWSEYISLVQRWNSGSFSHDWVYPCALQAWYLNRFAISEPHMTIL</sequence>
<evidence type="ECO:0000313" key="2">
    <source>
        <dbReference type="EMBL" id="EEU33646.1"/>
    </source>
</evidence>
<evidence type="ECO:0000259" key="1">
    <source>
        <dbReference type="Pfam" id="PF20150"/>
    </source>
</evidence>
<feature type="domain" description="2EXR" evidence="1">
    <location>
        <begin position="7"/>
        <end position="196"/>
    </location>
</feature>
<accession>C7ZQR4</accession>
<dbReference type="VEuPathDB" id="FungiDB:NECHADRAFT_89286"/>
<organism evidence="2 3">
    <name type="scientific">Fusarium vanettenii (strain ATCC MYA-4622 / CBS 123669 / FGSC 9596 / NRRL 45880 / 77-13-4)</name>
    <name type="common">Fusarium solani subsp. pisi</name>
    <dbReference type="NCBI Taxonomy" id="660122"/>
    <lineage>
        <taxon>Eukaryota</taxon>
        <taxon>Fungi</taxon>
        <taxon>Dikarya</taxon>
        <taxon>Ascomycota</taxon>
        <taxon>Pezizomycotina</taxon>
        <taxon>Sordariomycetes</taxon>
        <taxon>Hypocreomycetidae</taxon>
        <taxon>Hypocreales</taxon>
        <taxon>Nectriaceae</taxon>
        <taxon>Fusarium</taxon>
        <taxon>Fusarium solani species complex</taxon>
        <taxon>Fusarium vanettenii</taxon>
    </lineage>
</organism>
<evidence type="ECO:0000313" key="3">
    <source>
        <dbReference type="Proteomes" id="UP000005206"/>
    </source>
</evidence>
<name>C7ZQR4_FUSV7</name>
<protein>
    <recommendedName>
        <fullName evidence="1">2EXR domain-containing protein</fullName>
    </recommendedName>
</protein>
<dbReference type="Pfam" id="PF20150">
    <property type="entry name" value="2EXR"/>
    <property type="match status" value="1"/>
</dbReference>
<dbReference type="KEGG" id="nhe:NECHADRAFT_89286"/>
<keyword evidence="3" id="KW-1185">Reference proteome</keyword>
<dbReference type="InParanoid" id="C7ZQR4"/>
<dbReference type="EMBL" id="GG699007">
    <property type="protein sequence ID" value="EEU33646.1"/>
    <property type="molecule type" value="Genomic_DNA"/>
</dbReference>
<reference evidence="2 3" key="1">
    <citation type="journal article" date="2009" name="PLoS Genet.">
        <title>The genome of Nectria haematococca: contribution of supernumerary chromosomes to gene expansion.</title>
        <authorList>
            <person name="Coleman J.J."/>
            <person name="Rounsley S.D."/>
            <person name="Rodriguez-Carres M."/>
            <person name="Kuo A."/>
            <person name="Wasmann C.C."/>
            <person name="Grimwood J."/>
            <person name="Schmutz J."/>
            <person name="Taga M."/>
            <person name="White G.J."/>
            <person name="Zhou S."/>
            <person name="Schwartz D.C."/>
            <person name="Freitag M."/>
            <person name="Ma L.J."/>
            <person name="Danchin E.G."/>
            <person name="Henrissat B."/>
            <person name="Coutinho P.M."/>
            <person name="Nelson D.R."/>
            <person name="Straney D."/>
            <person name="Napoli C.A."/>
            <person name="Barker B.M."/>
            <person name="Gribskov M."/>
            <person name="Rep M."/>
            <person name="Kroken S."/>
            <person name="Molnar I."/>
            <person name="Rensing C."/>
            <person name="Kennell J.C."/>
            <person name="Zamora J."/>
            <person name="Farman M.L."/>
            <person name="Selker E.U."/>
            <person name="Salamov A."/>
            <person name="Shapiro H."/>
            <person name="Pangilinan J."/>
            <person name="Lindquist E."/>
            <person name="Lamers C."/>
            <person name="Grigoriev I.V."/>
            <person name="Geiser D.M."/>
            <person name="Covert S.F."/>
            <person name="Temporini E."/>
            <person name="Vanetten H.D."/>
        </authorList>
    </citation>
    <scope>NUCLEOTIDE SEQUENCE [LARGE SCALE GENOMIC DNA]</scope>
    <source>
        <strain evidence="3">ATCC MYA-4622 / CBS 123669 / FGSC 9596 / NRRL 45880 / 77-13-4</strain>
    </source>
</reference>
<proteinExistence type="predicted"/>
<dbReference type="OrthoDB" id="3513892at2759"/>
<dbReference type="OMA" id="HRIPWAL"/>
<dbReference type="AlphaFoldDB" id="C7ZQR4"/>
<dbReference type="HOGENOM" id="CLU_536456_0_0_1"/>
<dbReference type="GeneID" id="9666880"/>
<dbReference type="InterPro" id="IPR045518">
    <property type="entry name" value="2EXR"/>
</dbReference>
<dbReference type="RefSeq" id="XP_003039359.1">
    <property type="nucleotide sequence ID" value="XM_003039313.1"/>
</dbReference>
<dbReference type="Proteomes" id="UP000005206">
    <property type="component" value="Unassembled WGS sequence"/>
</dbReference>